<dbReference type="Gene3D" id="1.10.287.3510">
    <property type="match status" value="1"/>
</dbReference>
<keyword evidence="4 7" id="KW-0812">Transmembrane</keyword>
<dbReference type="PANTHER" id="PTHR11434">
    <property type="entry name" value="NADH-UBIQUINONE OXIDOREDUCTASE SUBUNIT ND4L"/>
    <property type="match status" value="1"/>
</dbReference>
<dbReference type="PANTHER" id="PTHR11434:SF16">
    <property type="entry name" value="NADH-UBIQUINONE OXIDOREDUCTASE CHAIN 4L"/>
    <property type="match status" value="1"/>
</dbReference>
<evidence type="ECO:0000256" key="4">
    <source>
        <dbReference type="ARBA" id="ARBA00022692"/>
    </source>
</evidence>
<evidence type="ECO:0000256" key="6">
    <source>
        <dbReference type="ARBA" id="ARBA00023136"/>
    </source>
</evidence>
<dbReference type="AlphaFoldDB" id="A0A133VA48"/>
<dbReference type="GO" id="GO:0016651">
    <property type="term" value="F:oxidoreductase activity, acting on NAD(P)H"/>
    <property type="evidence" value="ECO:0007669"/>
    <property type="project" value="InterPro"/>
</dbReference>
<evidence type="ECO:0000256" key="5">
    <source>
        <dbReference type="ARBA" id="ARBA00022989"/>
    </source>
</evidence>
<dbReference type="NCBIfam" id="NF004320">
    <property type="entry name" value="PRK05715.1-2"/>
    <property type="match status" value="1"/>
</dbReference>
<evidence type="ECO:0000256" key="7">
    <source>
        <dbReference type="SAM" id="Phobius"/>
    </source>
</evidence>
<dbReference type="InterPro" id="IPR039428">
    <property type="entry name" value="NUOK/Mnh_C1-like"/>
</dbReference>
<gene>
    <name evidence="8" type="ORF">AKJ47_02580</name>
</gene>
<dbReference type="Proteomes" id="UP000070405">
    <property type="component" value="Unassembled WGS sequence"/>
</dbReference>
<dbReference type="Pfam" id="PF00420">
    <property type="entry name" value="Oxidored_q2"/>
    <property type="match status" value="1"/>
</dbReference>
<dbReference type="HAMAP" id="MF_01456">
    <property type="entry name" value="NDH1_NuoK"/>
    <property type="match status" value="1"/>
</dbReference>
<feature type="transmembrane region" description="Helical" evidence="7">
    <location>
        <begin position="37"/>
        <end position="55"/>
    </location>
</feature>
<dbReference type="InterPro" id="IPR001133">
    <property type="entry name" value="NADH_UbQ_OxRdtase_chain4L/K"/>
</dbReference>
<evidence type="ECO:0008006" key="10">
    <source>
        <dbReference type="Google" id="ProtNLM"/>
    </source>
</evidence>
<dbReference type="GO" id="GO:0030964">
    <property type="term" value="C:NADH dehydrogenase complex"/>
    <property type="evidence" value="ECO:0007669"/>
    <property type="project" value="TreeGrafter"/>
</dbReference>
<evidence type="ECO:0000313" key="9">
    <source>
        <dbReference type="Proteomes" id="UP000070405"/>
    </source>
</evidence>
<keyword evidence="3" id="KW-0813">Transport</keyword>
<dbReference type="GO" id="GO:0042773">
    <property type="term" value="P:ATP synthesis coupled electron transport"/>
    <property type="evidence" value="ECO:0007669"/>
    <property type="project" value="InterPro"/>
</dbReference>
<keyword evidence="6 7" id="KW-0472">Membrane</keyword>
<comment type="similarity">
    <text evidence="2">Belongs to the complex I subunit 4L family.</text>
</comment>
<feature type="transmembrane region" description="Helical" evidence="7">
    <location>
        <begin position="6"/>
        <end position="25"/>
    </location>
</feature>
<evidence type="ECO:0000256" key="2">
    <source>
        <dbReference type="ARBA" id="ARBA00010519"/>
    </source>
</evidence>
<protein>
    <recommendedName>
        <fullName evidence="10">NADH dehydrogenase</fullName>
    </recommendedName>
</protein>
<comment type="subcellular location">
    <subcellularLocation>
        <location evidence="1">Membrane</location>
        <topology evidence="1">Multi-pass membrane protein</topology>
    </subcellularLocation>
</comment>
<sequence length="110" mass="11729">MLILSYFLFLALAAAVFSVGVYGLFTRRNMLRMLLSAEVMFNSALLTLLALAATSEPLGGRVLALIAIGTAAAEIGVMISIGILFFRRTGEIDVYKLSEGTRGGSKESHA</sequence>
<evidence type="ECO:0000256" key="3">
    <source>
        <dbReference type="ARBA" id="ARBA00022448"/>
    </source>
</evidence>
<name>A0A133VA48_9EURY</name>
<dbReference type="EMBL" id="LHYA01000033">
    <property type="protein sequence ID" value="KXB03267.1"/>
    <property type="molecule type" value="Genomic_DNA"/>
</dbReference>
<evidence type="ECO:0000313" key="8">
    <source>
        <dbReference type="EMBL" id="KXB03267.1"/>
    </source>
</evidence>
<proteinExistence type="inferred from homology"/>
<keyword evidence="5 7" id="KW-1133">Transmembrane helix</keyword>
<reference evidence="8 9" key="1">
    <citation type="journal article" date="2016" name="Sci. Rep.">
        <title>Metabolic traits of an uncultured archaeal lineage -MSBL1- from brine pools of the Red Sea.</title>
        <authorList>
            <person name="Mwirichia R."/>
            <person name="Alam I."/>
            <person name="Rashid M."/>
            <person name="Vinu M."/>
            <person name="Ba-Alawi W."/>
            <person name="Anthony Kamau A."/>
            <person name="Kamanda Ngugi D."/>
            <person name="Goker M."/>
            <person name="Klenk H.P."/>
            <person name="Bajic V."/>
            <person name="Stingl U."/>
        </authorList>
    </citation>
    <scope>NUCLEOTIDE SEQUENCE [LARGE SCALE GENOMIC DNA]</scope>
    <source>
        <strain evidence="8">SCGC-AAA261G05</strain>
    </source>
</reference>
<accession>A0A133VA48</accession>
<keyword evidence="9" id="KW-1185">Reference proteome</keyword>
<organism evidence="8 9">
    <name type="scientific">candidate division MSBL1 archaeon SCGC-AAA261G05</name>
    <dbReference type="NCBI Taxonomy" id="1698276"/>
    <lineage>
        <taxon>Archaea</taxon>
        <taxon>Methanobacteriati</taxon>
        <taxon>Methanobacteriota</taxon>
        <taxon>candidate division MSBL1</taxon>
    </lineage>
</organism>
<evidence type="ECO:0000256" key="1">
    <source>
        <dbReference type="ARBA" id="ARBA00004141"/>
    </source>
</evidence>
<feature type="transmembrane region" description="Helical" evidence="7">
    <location>
        <begin position="61"/>
        <end position="86"/>
    </location>
</feature>
<comment type="caution">
    <text evidence="8">The sequence shown here is derived from an EMBL/GenBank/DDBJ whole genome shotgun (WGS) entry which is preliminary data.</text>
</comment>